<proteinExistence type="predicted"/>
<sequence length="532" mass="58653">MGTLYSNGIIYTLAQEGETVEAVYVAGNTIKETGTAQSLLKKYSDEIDSSIDLGGAVMFPGFVDSHLHIIGHGEKLIRRDLSHFTSAEEMGDYLKSEAEKEKPGNWIIGDGWNENNFLDRKIFHRLELDELSPHHPMLLSRVCRHAFLANSAALELAGITKETENPPGGIIVRDVNGEATGYLLDSAADLVKKAVPPVTEKYISNALTASVHDLLSLGLTGGHTEDLGYYGGFEKTVSAFRKVLNGDSIKFKAHLLVHHNVVSDYQVSKLSETDSPYIEFGAMKIFSDGAFGGRTALLSKPYNDAPDTSGVAIHHPEELKELVHLARNHMMAVAVHTIGDLSLEYTLEAIRAHPAVTEKRDRIIHAGLVRPDLIEQMKQLPIVIDIQPSFVPSDFPWLIERLGQERIPYALAWKTLIDHGLHCAGGSDAPIEAVNPLEGIYAAVTRKKPDENHEGYQKEEKLTAYQAVQLYTAGSAYAISKEHTRGRIEAGFEADFTVLDRDILASDPNEILEAKVLYTIIDNSIEFSAFHH</sequence>
<dbReference type="CDD" id="cd01300">
    <property type="entry name" value="YtcJ_like"/>
    <property type="match status" value="1"/>
</dbReference>
<organism evidence="2 3">
    <name type="scientific">Fictibacillus marinisediminis</name>
    <dbReference type="NCBI Taxonomy" id="2878389"/>
    <lineage>
        <taxon>Bacteria</taxon>
        <taxon>Bacillati</taxon>
        <taxon>Bacillota</taxon>
        <taxon>Bacilli</taxon>
        <taxon>Bacillales</taxon>
        <taxon>Fictibacillaceae</taxon>
        <taxon>Fictibacillus</taxon>
    </lineage>
</organism>
<dbReference type="SUPFAM" id="SSF51556">
    <property type="entry name" value="Metallo-dependent hydrolases"/>
    <property type="match status" value="1"/>
</dbReference>
<dbReference type="InterPro" id="IPR013108">
    <property type="entry name" value="Amidohydro_3"/>
</dbReference>
<name>A0A9X1XDF9_9BACL</name>
<dbReference type="InterPro" id="IPR032466">
    <property type="entry name" value="Metal_Hydrolase"/>
</dbReference>
<dbReference type="InterPro" id="IPR033932">
    <property type="entry name" value="YtcJ-like"/>
</dbReference>
<dbReference type="Gene3D" id="3.10.310.70">
    <property type="match status" value="1"/>
</dbReference>
<dbReference type="AlphaFoldDB" id="A0A9X1XDF9"/>
<protein>
    <submittedName>
        <fullName evidence="2">Amidohydrolase</fullName>
    </submittedName>
</protein>
<feature type="domain" description="Amidohydrolase 3" evidence="1">
    <location>
        <begin position="51"/>
        <end position="523"/>
    </location>
</feature>
<dbReference type="Gene3D" id="2.30.40.10">
    <property type="entry name" value="Urease, subunit C, domain 1"/>
    <property type="match status" value="1"/>
</dbReference>
<dbReference type="Proteomes" id="UP001139011">
    <property type="component" value="Unassembled WGS sequence"/>
</dbReference>
<dbReference type="Gene3D" id="3.20.20.140">
    <property type="entry name" value="Metal-dependent hydrolases"/>
    <property type="match status" value="1"/>
</dbReference>
<dbReference type="Pfam" id="PF07969">
    <property type="entry name" value="Amidohydro_3"/>
    <property type="match status" value="1"/>
</dbReference>
<accession>A0A9X1XDF9</accession>
<keyword evidence="3" id="KW-1185">Reference proteome</keyword>
<dbReference type="RefSeq" id="WP_248253415.1">
    <property type="nucleotide sequence ID" value="NZ_JAIWJX010000002.1"/>
</dbReference>
<evidence type="ECO:0000313" key="2">
    <source>
        <dbReference type="EMBL" id="MCK6258061.1"/>
    </source>
</evidence>
<comment type="caution">
    <text evidence="2">The sequence shown here is derived from an EMBL/GenBank/DDBJ whole genome shotgun (WGS) entry which is preliminary data.</text>
</comment>
<dbReference type="EMBL" id="JAIWJX010000002">
    <property type="protein sequence ID" value="MCK6258061.1"/>
    <property type="molecule type" value="Genomic_DNA"/>
</dbReference>
<dbReference type="GO" id="GO:0016810">
    <property type="term" value="F:hydrolase activity, acting on carbon-nitrogen (but not peptide) bonds"/>
    <property type="evidence" value="ECO:0007669"/>
    <property type="project" value="InterPro"/>
</dbReference>
<dbReference type="SUPFAM" id="SSF51338">
    <property type="entry name" value="Composite domain of metallo-dependent hydrolases"/>
    <property type="match status" value="1"/>
</dbReference>
<reference evidence="2" key="1">
    <citation type="submission" date="2021-09" db="EMBL/GenBank/DDBJ databases">
        <title>Genome analysis of Fictibacillus sp. KIGAM418 isolated from marine sediment.</title>
        <authorList>
            <person name="Seo M.-J."/>
            <person name="Cho E.-S."/>
            <person name="Hwang C.Y."/>
        </authorList>
    </citation>
    <scope>NUCLEOTIDE SEQUENCE</scope>
    <source>
        <strain evidence="2">KIGAM418</strain>
    </source>
</reference>
<evidence type="ECO:0000259" key="1">
    <source>
        <dbReference type="Pfam" id="PF07969"/>
    </source>
</evidence>
<dbReference type="PANTHER" id="PTHR22642">
    <property type="entry name" value="IMIDAZOLONEPROPIONASE"/>
    <property type="match status" value="1"/>
</dbReference>
<dbReference type="PANTHER" id="PTHR22642:SF2">
    <property type="entry name" value="PROTEIN LONG AFTER FAR-RED 3"/>
    <property type="match status" value="1"/>
</dbReference>
<gene>
    <name evidence="2" type="ORF">LCY76_15895</name>
</gene>
<evidence type="ECO:0000313" key="3">
    <source>
        <dbReference type="Proteomes" id="UP001139011"/>
    </source>
</evidence>
<dbReference type="InterPro" id="IPR011059">
    <property type="entry name" value="Metal-dep_hydrolase_composite"/>
</dbReference>